<dbReference type="AlphaFoldDB" id="F8AE10"/>
<gene>
    <name evidence="2" type="ordered locus">Thein_1109</name>
</gene>
<protein>
    <submittedName>
        <fullName evidence="2">Uncharacterized protein</fullName>
    </submittedName>
</protein>
<dbReference type="RefSeq" id="WP_013907722.1">
    <property type="nucleotide sequence ID" value="NC_015681.1"/>
</dbReference>
<evidence type="ECO:0000256" key="1">
    <source>
        <dbReference type="ARBA" id="ARBA00022729"/>
    </source>
</evidence>
<dbReference type="STRING" id="667014.Thein_1109"/>
<dbReference type="eggNOG" id="COG3303">
    <property type="taxonomic scope" value="Bacteria"/>
</dbReference>
<sequence length="447" mass="51073">MRFLILLFLIVLFGCQAKESKPVLRSCKDCHHYELDEKHHFACTKCHQGRSSAATAKEAHQGLIASPASPSNWGRACGSCHAEKIKEMERSPHFTLVGVINPVLKAFDLPAVSSINGLPEPEKIKNRADLVYDLLRRRCLRCHLFYKGDDYPETRRGTGCAACHLLYGNGKLMDHTFIKTTPDRLCLHCHYGNRVGFDYYGLFEHDYPYAFRSPLIDGDLPPRPWGVEFHEMAQDVHLKAGLSCLSCHTGKELMAGGKGPACTDCHELDHKSPFHAKEVLAKVRCSACHAKFSFQDRGYYLMLQYDPDWEDWAEFYVQGSSEVENFIVRSAQGDELEPSMLDKISGKPRPGIWFLGFKERRFEDLPLGRDKTGKISIMRPLLDLHLSFVDEYGEVIFDNLTPYAVKKDPQKVYLPYSPHTIGQADYFRAQKILEMLHEDHHLEPQRR</sequence>
<reference evidence="2 3" key="2">
    <citation type="journal article" date="2012" name="Stand. Genomic Sci.">
        <title>Complete genome sequence of the thermophilic sulfate-reducing ocean bacterium Thermodesulfatator indicus type strain (CIR29812(T)).</title>
        <authorList>
            <person name="Anderson I."/>
            <person name="Saunders E."/>
            <person name="Lapidus A."/>
            <person name="Nolan M."/>
            <person name="Lucas S."/>
            <person name="Tice H."/>
            <person name="Del Rio T.G."/>
            <person name="Cheng J.F."/>
            <person name="Han C."/>
            <person name="Tapia R."/>
            <person name="Goodwin L.A."/>
            <person name="Pitluck S."/>
            <person name="Liolios K."/>
            <person name="Mavromatis K."/>
            <person name="Pagani I."/>
            <person name="Ivanova N."/>
            <person name="Mikhailova N."/>
            <person name="Pati A."/>
            <person name="Chen A."/>
            <person name="Palaniappan K."/>
            <person name="Land M."/>
            <person name="Hauser L."/>
            <person name="Jeffries C.D."/>
            <person name="Chang Y.J."/>
            <person name="Brambilla E.M."/>
            <person name="Rohde M."/>
            <person name="Spring S."/>
            <person name="Goker M."/>
            <person name="Detter J.C."/>
            <person name="Woyke T."/>
            <person name="Bristow J."/>
            <person name="Eisen J.A."/>
            <person name="Markowitz V."/>
            <person name="Hugenholtz P."/>
            <person name="Kyrpides N.C."/>
            <person name="Klenk H.P."/>
        </authorList>
    </citation>
    <scope>NUCLEOTIDE SEQUENCE [LARGE SCALE GENOMIC DNA]</scope>
    <source>
        <strain evidence="3">DSM 15286 / JCM 11887 / CIR29812</strain>
    </source>
</reference>
<dbReference type="PANTHER" id="PTHR35038:SF5">
    <property type="entry name" value="CYTOCHROME C-TYPE PROTEIN NRFB"/>
    <property type="match status" value="1"/>
</dbReference>
<dbReference type="EMBL" id="CP002683">
    <property type="protein sequence ID" value="AEH44980.1"/>
    <property type="molecule type" value="Genomic_DNA"/>
</dbReference>
<keyword evidence="1" id="KW-0732">Signal</keyword>
<accession>F8AE10</accession>
<proteinExistence type="predicted"/>
<dbReference type="InterPro" id="IPR051829">
    <property type="entry name" value="Multiheme_Cytochr_ET"/>
</dbReference>
<reference evidence="3" key="1">
    <citation type="submission" date="2011-04" db="EMBL/GenBank/DDBJ databases">
        <title>The complete genome of Thermodesulfatator indicus DSM 15286.</title>
        <authorList>
            <person name="Lucas S."/>
            <person name="Copeland A."/>
            <person name="Lapidus A."/>
            <person name="Bruce D."/>
            <person name="Goodwin L."/>
            <person name="Pitluck S."/>
            <person name="Peters L."/>
            <person name="Kyrpides N."/>
            <person name="Mavromatis K."/>
            <person name="Pagani I."/>
            <person name="Ivanova N."/>
            <person name="Saunders L."/>
            <person name="Detter J.C."/>
            <person name="Tapia R."/>
            <person name="Han C."/>
            <person name="Land M."/>
            <person name="Hauser L."/>
            <person name="Markowitz V."/>
            <person name="Cheng J.-F."/>
            <person name="Hugenholtz P."/>
            <person name="Woyke T."/>
            <person name="Wu D."/>
            <person name="Spring S."/>
            <person name="Schroeder M."/>
            <person name="Brambilla E."/>
            <person name="Klenk H.-P."/>
            <person name="Eisen J.A."/>
        </authorList>
    </citation>
    <scope>NUCLEOTIDE SEQUENCE [LARGE SCALE GENOMIC DNA]</scope>
    <source>
        <strain evidence="3">DSM 15286 / JCM 11887 / CIR29812</strain>
    </source>
</reference>
<dbReference type="Gene3D" id="3.90.10.10">
    <property type="entry name" value="Cytochrome C3"/>
    <property type="match status" value="1"/>
</dbReference>
<evidence type="ECO:0000313" key="3">
    <source>
        <dbReference type="Proteomes" id="UP000006793"/>
    </source>
</evidence>
<organism evidence="2 3">
    <name type="scientific">Thermodesulfatator indicus (strain DSM 15286 / JCM 11887 / CIR29812)</name>
    <dbReference type="NCBI Taxonomy" id="667014"/>
    <lineage>
        <taxon>Bacteria</taxon>
        <taxon>Pseudomonadati</taxon>
        <taxon>Thermodesulfobacteriota</taxon>
        <taxon>Thermodesulfobacteria</taxon>
        <taxon>Thermodesulfobacteriales</taxon>
        <taxon>Thermodesulfatatoraceae</taxon>
        <taxon>Thermodesulfatator</taxon>
    </lineage>
</organism>
<dbReference type="HOGENOM" id="CLU_039029_0_0_0"/>
<dbReference type="InterPro" id="IPR036280">
    <property type="entry name" value="Multihaem_cyt_sf"/>
</dbReference>
<dbReference type="SUPFAM" id="SSF48695">
    <property type="entry name" value="Multiheme cytochromes"/>
    <property type="match status" value="1"/>
</dbReference>
<dbReference type="PROSITE" id="PS51257">
    <property type="entry name" value="PROKAR_LIPOPROTEIN"/>
    <property type="match status" value="1"/>
</dbReference>
<dbReference type="InParanoid" id="F8AE10"/>
<name>F8AE10_THEID</name>
<dbReference type="KEGG" id="tid:Thein_1109"/>
<dbReference type="OrthoDB" id="9783375at2"/>
<dbReference type="GO" id="GO:0016491">
    <property type="term" value="F:oxidoreductase activity"/>
    <property type="evidence" value="ECO:0007669"/>
    <property type="project" value="TreeGrafter"/>
</dbReference>
<dbReference type="PaxDb" id="667014-Thein_1109"/>
<evidence type="ECO:0000313" key="2">
    <source>
        <dbReference type="EMBL" id="AEH44980.1"/>
    </source>
</evidence>
<dbReference type="PANTHER" id="PTHR35038">
    <property type="entry name" value="DISSIMILATORY SULFITE REDUCTASE SIRA"/>
    <property type="match status" value="1"/>
</dbReference>
<keyword evidence="3" id="KW-1185">Reference proteome</keyword>
<dbReference type="Proteomes" id="UP000006793">
    <property type="component" value="Chromosome"/>
</dbReference>